<comment type="caution">
    <text evidence="1">The sequence shown here is derived from an EMBL/GenBank/DDBJ whole genome shotgun (WGS) entry which is preliminary data.</text>
</comment>
<dbReference type="AlphaFoldDB" id="A0A4R6HDM4"/>
<dbReference type="EMBL" id="SNWH01000010">
    <property type="protein sequence ID" value="TDO06723.1"/>
    <property type="molecule type" value="Genomic_DNA"/>
</dbReference>
<organism evidence="1 2">
    <name type="scientific">Halomonas ventosae</name>
    <dbReference type="NCBI Taxonomy" id="229007"/>
    <lineage>
        <taxon>Bacteria</taxon>
        <taxon>Pseudomonadati</taxon>
        <taxon>Pseudomonadota</taxon>
        <taxon>Gammaproteobacteria</taxon>
        <taxon>Oceanospirillales</taxon>
        <taxon>Halomonadaceae</taxon>
        <taxon>Halomonas</taxon>
    </lineage>
</organism>
<protein>
    <submittedName>
        <fullName evidence="1">Uncharacterized protein</fullName>
    </submittedName>
</protein>
<keyword evidence="2" id="KW-1185">Reference proteome</keyword>
<dbReference type="Proteomes" id="UP000295150">
    <property type="component" value="Unassembled WGS sequence"/>
</dbReference>
<evidence type="ECO:0000313" key="1">
    <source>
        <dbReference type="EMBL" id="TDO06723.1"/>
    </source>
</evidence>
<name>A0A4R6HDM4_9GAMM</name>
<accession>A0A4R6HDM4</accession>
<sequence>MLERMGNIAVTHVGSPFHFTIPSSEKTSHPLLVLDRSRLGYSADKAMKKVEGELNSA</sequence>
<proteinExistence type="predicted"/>
<gene>
    <name evidence="1" type="ORF">DFO68_11071</name>
</gene>
<dbReference type="RefSeq" id="WP_166637547.1">
    <property type="nucleotide sequence ID" value="NZ_SNWH01000010.1"/>
</dbReference>
<evidence type="ECO:0000313" key="2">
    <source>
        <dbReference type="Proteomes" id="UP000295150"/>
    </source>
</evidence>
<reference evidence="1 2" key="1">
    <citation type="submission" date="2019-03" db="EMBL/GenBank/DDBJ databases">
        <title>Freshwater and sediment microbial communities from various areas in North America, analyzing microbe dynamics in response to fracking.</title>
        <authorList>
            <person name="Lamendella R."/>
        </authorList>
    </citation>
    <scope>NUCLEOTIDE SEQUENCE [LARGE SCALE GENOMIC DNA]</scope>
    <source>
        <strain evidence="1 2">1_TX</strain>
    </source>
</reference>